<dbReference type="PANTHER" id="PTHR41335:SF1">
    <property type="entry name" value="MEMBRANE PROTEIN"/>
    <property type="match status" value="1"/>
</dbReference>
<protein>
    <submittedName>
        <fullName evidence="8">DUF1049 domain-containing protein</fullName>
    </submittedName>
</protein>
<evidence type="ECO:0000313" key="9">
    <source>
        <dbReference type="Proteomes" id="UP000823937"/>
    </source>
</evidence>
<dbReference type="Pfam" id="PF06305">
    <property type="entry name" value="LapA_dom"/>
    <property type="match status" value="1"/>
</dbReference>
<dbReference type="PANTHER" id="PTHR41335">
    <property type="entry name" value="MEMBRANE PROTEIN-RELATED"/>
    <property type="match status" value="1"/>
</dbReference>
<accession>A0A9D1PMY0</accession>
<reference evidence="8" key="1">
    <citation type="journal article" date="2021" name="PeerJ">
        <title>Extensive microbial diversity within the chicken gut microbiome revealed by metagenomics and culture.</title>
        <authorList>
            <person name="Gilroy R."/>
            <person name="Ravi A."/>
            <person name="Getino M."/>
            <person name="Pursley I."/>
            <person name="Horton D.L."/>
            <person name="Alikhan N.F."/>
            <person name="Baker D."/>
            <person name="Gharbi K."/>
            <person name="Hall N."/>
            <person name="Watson M."/>
            <person name="Adriaenssens E.M."/>
            <person name="Foster-Nyarko E."/>
            <person name="Jarju S."/>
            <person name="Secka A."/>
            <person name="Antonio M."/>
            <person name="Oren A."/>
            <person name="Chaudhuri R.R."/>
            <person name="La Ragione R."/>
            <person name="Hildebrand F."/>
            <person name="Pallen M.J."/>
        </authorList>
    </citation>
    <scope>NUCLEOTIDE SEQUENCE</scope>
    <source>
        <strain evidence="8">CHK169-2315</strain>
    </source>
</reference>
<evidence type="ECO:0000256" key="6">
    <source>
        <dbReference type="SAM" id="Phobius"/>
    </source>
</evidence>
<dbReference type="GO" id="GO:0005886">
    <property type="term" value="C:plasma membrane"/>
    <property type="evidence" value="ECO:0007669"/>
    <property type="project" value="InterPro"/>
</dbReference>
<keyword evidence="2 6" id="KW-0812">Transmembrane</keyword>
<keyword evidence="3 6" id="KW-1133">Transmembrane helix</keyword>
<dbReference type="InterPro" id="IPR010445">
    <property type="entry name" value="LapA_dom"/>
</dbReference>
<evidence type="ECO:0000313" key="8">
    <source>
        <dbReference type="EMBL" id="HIV74705.1"/>
    </source>
</evidence>
<dbReference type="Proteomes" id="UP000823937">
    <property type="component" value="Unassembled WGS sequence"/>
</dbReference>
<keyword evidence="4 6" id="KW-0472">Membrane</keyword>
<evidence type="ECO:0000256" key="2">
    <source>
        <dbReference type="ARBA" id="ARBA00022692"/>
    </source>
</evidence>
<evidence type="ECO:0000256" key="1">
    <source>
        <dbReference type="ARBA" id="ARBA00022475"/>
    </source>
</evidence>
<dbReference type="EMBL" id="DXHX01000099">
    <property type="protein sequence ID" value="HIV74705.1"/>
    <property type="molecule type" value="Genomic_DNA"/>
</dbReference>
<comment type="caution">
    <text evidence="8">The sequence shown here is derived from an EMBL/GenBank/DDBJ whole genome shotgun (WGS) entry which is preliminary data.</text>
</comment>
<sequence length="108" mass="12328">MKGQTYVILAIVFTIIISVFAVLNIDEVEVNYLFWSGSSPLIFVILFSVLLGGLLMMMVASKKYFQLKKQMKELEAQLQMRNGQDIIEVTTDLKEETSVHSLHDEDLK</sequence>
<reference evidence="8" key="2">
    <citation type="submission" date="2021-04" db="EMBL/GenBank/DDBJ databases">
        <authorList>
            <person name="Gilroy R."/>
        </authorList>
    </citation>
    <scope>NUCLEOTIDE SEQUENCE</scope>
    <source>
        <strain evidence="8">CHK169-2315</strain>
    </source>
</reference>
<proteinExistence type="predicted"/>
<feature type="domain" description="Lipopolysaccharide assembly protein A" evidence="7">
    <location>
        <begin position="24"/>
        <end position="79"/>
    </location>
</feature>
<evidence type="ECO:0000256" key="3">
    <source>
        <dbReference type="ARBA" id="ARBA00022989"/>
    </source>
</evidence>
<name>A0A9D1PMY0_9BACI</name>
<feature type="coiled-coil region" evidence="5">
    <location>
        <begin position="57"/>
        <end position="84"/>
    </location>
</feature>
<evidence type="ECO:0000259" key="7">
    <source>
        <dbReference type="Pfam" id="PF06305"/>
    </source>
</evidence>
<dbReference type="AlphaFoldDB" id="A0A9D1PMY0"/>
<feature type="transmembrane region" description="Helical" evidence="6">
    <location>
        <begin position="7"/>
        <end position="25"/>
    </location>
</feature>
<gene>
    <name evidence="8" type="ORF">H9895_06480</name>
</gene>
<evidence type="ECO:0000256" key="5">
    <source>
        <dbReference type="SAM" id="Coils"/>
    </source>
</evidence>
<keyword evidence="1" id="KW-1003">Cell membrane</keyword>
<feature type="transmembrane region" description="Helical" evidence="6">
    <location>
        <begin position="37"/>
        <end position="60"/>
    </location>
</feature>
<keyword evidence="5" id="KW-0175">Coiled coil</keyword>
<evidence type="ECO:0000256" key="4">
    <source>
        <dbReference type="ARBA" id="ARBA00023136"/>
    </source>
</evidence>
<organism evidence="8 9">
    <name type="scientific">Candidatus Pseudogracilibacillus intestinigallinarum</name>
    <dbReference type="NCBI Taxonomy" id="2838742"/>
    <lineage>
        <taxon>Bacteria</taxon>
        <taxon>Bacillati</taxon>
        <taxon>Bacillota</taxon>
        <taxon>Bacilli</taxon>
        <taxon>Bacillales</taxon>
        <taxon>Bacillaceae</taxon>
        <taxon>Pseudogracilibacillus</taxon>
    </lineage>
</organism>